<proteinExistence type="inferred from homology"/>
<dbReference type="AlphaFoldDB" id="A0A8H6L0D4"/>
<evidence type="ECO:0000256" key="7">
    <source>
        <dbReference type="SAM" id="MobiDB-lite"/>
    </source>
</evidence>
<dbReference type="EC" id="1.1.1.250" evidence="5"/>
<dbReference type="FunFam" id="3.40.50.720:FF:000240">
    <property type="entry name" value="SDR family oxidoreductase"/>
    <property type="match status" value="1"/>
</dbReference>
<dbReference type="GO" id="GO:0005975">
    <property type="term" value="P:carbohydrate metabolic process"/>
    <property type="evidence" value="ECO:0007669"/>
    <property type="project" value="UniProtKB-ARBA"/>
</dbReference>
<evidence type="ECO:0000256" key="5">
    <source>
        <dbReference type="ARBA" id="ARBA00066831"/>
    </source>
</evidence>
<evidence type="ECO:0000256" key="3">
    <source>
        <dbReference type="ARBA" id="ARBA00023002"/>
    </source>
</evidence>
<evidence type="ECO:0000256" key="4">
    <source>
        <dbReference type="ARBA" id="ARBA00060719"/>
    </source>
</evidence>
<protein>
    <recommendedName>
        <fullName evidence="6">D-arabinitol 2-dehydrogenase [ribulose-forming]</fullName>
        <ecNumber evidence="5">1.1.1.250</ecNumber>
    </recommendedName>
</protein>
<dbReference type="InterPro" id="IPR020904">
    <property type="entry name" value="Sc_DH/Rdtase_CS"/>
</dbReference>
<dbReference type="GO" id="GO:0047038">
    <property type="term" value="F:D-arabinitol 2-dehydrogenase activity"/>
    <property type="evidence" value="ECO:0007669"/>
    <property type="project" value="UniProtKB-EC"/>
</dbReference>
<dbReference type="InterPro" id="IPR036291">
    <property type="entry name" value="NAD(P)-bd_dom_sf"/>
</dbReference>
<dbReference type="OrthoDB" id="47007at2759"/>
<keyword evidence="9" id="KW-1185">Reference proteome</keyword>
<comment type="caution">
    <text evidence="8">The sequence shown here is derived from an EMBL/GenBank/DDBJ whole genome shotgun (WGS) entry which is preliminary data.</text>
</comment>
<evidence type="ECO:0000313" key="8">
    <source>
        <dbReference type="EMBL" id="KAF6230833.1"/>
    </source>
</evidence>
<keyword evidence="3" id="KW-0560">Oxidoreductase</keyword>
<dbReference type="RefSeq" id="XP_037160266.1">
    <property type="nucleotide sequence ID" value="XM_037312834.1"/>
</dbReference>
<sequence length="303" mass="31878">MPSPSNTTQDDLRARSIPHMTLSTGDTSSMTGPPPPMPHYLTSEGRAIKRFAVEGNAIFTGGAGTLALVNARALLEHGLSGLALFDLDHSKSAQEIQALKADFPNARVLSIKVDATNAEQLASAVKLTVSELGSVDILCCFAGVVGCTHAIDMAPSEWKSRLEINTTGSFLSAQAAARQMIAQNTGGSILFLASISAHRTNYPQPQAAYNASKAALLSLKYSLAAEWAVHGIRVNSVSPGYMDTVLNEGSGLEEARRTWGERNPMGRMGVPEELTGVVVLLCSQAGGYVNGADLVVDGGQCCF</sequence>
<dbReference type="Gene3D" id="3.40.50.720">
    <property type="entry name" value="NAD(P)-binding Rossmann-like Domain"/>
    <property type="match status" value="1"/>
</dbReference>
<dbReference type="PROSITE" id="PS00061">
    <property type="entry name" value="ADH_SHORT"/>
    <property type="match status" value="1"/>
</dbReference>
<evidence type="ECO:0000313" key="9">
    <source>
        <dbReference type="Proteomes" id="UP000578531"/>
    </source>
</evidence>
<evidence type="ECO:0000256" key="2">
    <source>
        <dbReference type="ARBA" id="ARBA00022857"/>
    </source>
</evidence>
<dbReference type="InterPro" id="IPR002347">
    <property type="entry name" value="SDR_fam"/>
</dbReference>
<dbReference type="PANTHER" id="PTHR43008">
    <property type="entry name" value="BENZIL REDUCTASE"/>
    <property type="match status" value="1"/>
</dbReference>
<dbReference type="SUPFAM" id="SSF51735">
    <property type="entry name" value="NAD(P)-binding Rossmann-fold domains"/>
    <property type="match status" value="1"/>
</dbReference>
<reference evidence="8 9" key="1">
    <citation type="journal article" date="2020" name="Genomics">
        <title>Complete, high-quality genomes from long-read metagenomic sequencing of two wolf lichen thalli reveals enigmatic genome architecture.</title>
        <authorList>
            <person name="McKenzie S.K."/>
            <person name="Walston R.F."/>
            <person name="Allen J.L."/>
        </authorList>
    </citation>
    <scope>NUCLEOTIDE SEQUENCE [LARGE SCALE GENOMIC DNA]</scope>
    <source>
        <strain evidence="8">WasteWater2</strain>
    </source>
</reference>
<feature type="region of interest" description="Disordered" evidence="7">
    <location>
        <begin position="1"/>
        <end position="34"/>
    </location>
</feature>
<dbReference type="GeneID" id="59292595"/>
<dbReference type="Pfam" id="PF13561">
    <property type="entry name" value="adh_short_C2"/>
    <property type="match status" value="1"/>
</dbReference>
<dbReference type="Proteomes" id="UP000578531">
    <property type="component" value="Unassembled WGS sequence"/>
</dbReference>
<organism evidence="8 9">
    <name type="scientific">Letharia columbiana</name>
    <dbReference type="NCBI Taxonomy" id="112416"/>
    <lineage>
        <taxon>Eukaryota</taxon>
        <taxon>Fungi</taxon>
        <taxon>Dikarya</taxon>
        <taxon>Ascomycota</taxon>
        <taxon>Pezizomycotina</taxon>
        <taxon>Lecanoromycetes</taxon>
        <taxon>OSLEUM clade</taxon>
        <taxon>Lecanoromycetidae</taxon>
        <taxon>Lecanorales</taxon>
        <taxon>Lecanorineae</taxon>
        <taxon>Parmeliaceae</taxon>
        <taxon>Letharia</taxon>
    </lineage>
</organism>
<dbReference type="PRINTS" id="PR00081">
    <property type="entry name" value="GDHRDH"/>
</dbReference>
<dbReference type="PANTHER" id="PTHR43008:SF4">
    <property type="entry name" value="CHAIN DEHYDROGENASE, PUTATIVE (AFU_ORTHOLOGUE AFUA_4G08710)-RELATED"/>
    <property type="match status" value="1"/>
</dbReference>
<evidence type="ECO:0000256" key="1">
    <source>
        <dbReference type="ARBA" id="ARBA00006484"/>
    </source>
</evidence>
<evidence type="ECO:0000256" key="6">
    <source>
        <dbReference type="ARBA" id="ARBA00070881"/>
    </source>
</evidence>
<gene>
    <name evidence="8" type="ORF">HO173_010949</name>
</gene>
<accession>A0A8H6L0D4</accession>
<dbReference type="PRINTS" id="PR00080">
    <property type="entry name" value="SDRFAMILY"/>
</dbReference>
<dbReference type="EMBL" id="JACCJC010000064">
    <property type="protein sequence ID" value="KAF6230833.1"/>
    <property type="molecule type" value="Genomic_DNA"/>
</dbReference>
<dbReference type="GO" id="GO:0050664">
    <property type="term" value="F:oxidoreductase activity, acting on NAD(P)H, oxygen as acceptor"/>
    <property type="evidence" value="ECO:0007669"/>
    <property type="project" value="TreeGrafter"/>
</dbReference>
<comment type="similarity">
    <text evidence="1">Belongs to the short-chain dehydrogenases/reductases (SDR) family.</text>
</comment>
<keyword evidence="2" id="KW-0521">NADP</keyword>
<name>A0A8H6L0D4_9LECA</name>
<comment type="pathway">
    <text evidence="4">Carbohydrate metabolism; D-arabinitol metabolism.</text>
</comment>